<keyword evidence="6" id="KW-1185">Reference proteome</keyword>
<dbReference type="InterPro" id="IPR006433">
    <property type="entry name" value="Prohead_protease"/>
</dbReference>
<reference evidence="5 6" key="1">
    <citation type="submission" date="2012-05" db="EMBL/GenBank/DDBJ databases">
        <authorList>
            <person name="Weinstock G."/>
            <person name="Sodergren E."/>
            <person name="Lobos E.A."/>
            <person name="Fulton L."/>
            <person name="Fulton R."/>
            <person name="Courtney L."/>
            <person name="Fronick C."/>
            <person name="O'Laughlin M."/>
            <person name="Godfrey J."/>
            <person name="Wilson R.M."/>
            <person name="Miner T."/>
            <person name="Farmer C."/>
            <person name="Delehaunty K."/>
            <person name="Cordes M."/>
            <person name="Minx P."/>
            <person name="Tomlinson C."/>
            <person name="Chen J."/>
            <person name="Wollam A."/>
            <person name="Pepin K.H."/>
            <person name="Bhonagiri V."/>
            <person name="Zhang X."/>
            <person name="Suruliraj S."/>
            <person name="Warren W."/>
            <person name="Mitreva M."/>
            <person name="Mardis E.R."/>
            <person name="Wilson R.K."/>
        </authorList>
    </citation>
    <scope>NUCLEOTIDE SEQUENCE [LARGE SCALE GENOMIC DNA]</scope>
    <source>
        <strain evidence="5 6">DSM 1785</strain>
    </source>
</reference>
<protein>
    <submittedName>
        <fullName evidence="5">Phage prohead protease, HK97 family</fullName>
    </submittedName>
</protein>
<dbReference type="AlphaFoldDB" id="L1Q482"/>
<keyword evidence="3" id="KW-0378">Hydrolase</keyword>
<evidence type="ECO:0000256" key="3">
    <source>
        <dbReference type="ARBA" id="ARBA00022801"/>
    </source>
</evidence>
<feature type="domain" description="Prohead serine protease" evidence="4">
    <location>
        <begin position="7"/>
        <end position="151"/>
    </location>
</feature>
<dbReference type="Proteomes" id="UP000010420">
    <property type="component" value="Unassembled WGS sequence"/>
</dbReference>
<dbReference type="eggNOG" id="COG3740">
    <property type="taxonomic scope" value="Bacteria"/>
</dbReference>
<keyword evidence="2 5" id="KW-0645">Protease</keyword>
<evidence type="ECO:0000259" key="4">
    <source>
        <dbReference type="Pfam" id="PF04586"/>
    </source>
</evidence>
<dbReference type="NCBIfam" id="TIGR01543">
    <property type="entry name" value="proheadase_HK97"/>
    <property type="match status" value="1"/>
</dbReference>
<dbReference type="STRING" id="545697.HMPREF0216_03154"/>
<dbReference type="PATRIC" id="fig|545697.3.peg.3087"/>
<evidence type="ECO:0000256" key="1">
    <source>
        <dbReference type="ARBA" id="ARBA00022612"/>
    </source>
</evidence>
<keyword evidence="1" id="KW-1188">Viral release from host cell</keyword>
<dbReference type="Pfam" id="PF04586">
    <property type="entry name" value="Peptidase_S78"/>
    <property type="match status" value="1"/>
</dbReference>
<dbReference type="OrthoDB" id="2843430at2"/>
<evidence type="ECO:0000256" key="2">
    <source>
        <dbReference type="ARBA" id="ARBA00022670"/>
    </source>
</evidence>
<evidence type="ECO:0000313" key="5">
    <source>
        <dbReference type="EMBL" id="EKY22789.1"/>
    </source>
</evidence>
<gene>
    <name evidence="5" type="ORF">HMPREF0216_03154</name>
</gene>
<evidence type="ECO:0000313" key="6">
    <source>
        <dbReference type="Proteomes" id="UP000010420"/>
    </source>
</evidence>
<organism evidence="5 6">
    <name type="scientific">Clostridium celatum DSM 1785</name>
    <dbReference type="NCBI Taxonomy" id="545697"/>
    <lineage>
        <taxon>Bacteria</taxon>
        <taxon>Bacillati</taxon>
        <taxon>Bacillota</taxon>
        <taxon>Clostridia</taxon>
        <taxon>Eubacteriales</taxon>
        <taxon>Clostridiaceae</taxon>
        <taxon>Clostridium</taxon>
    </lineage>
</organism>
<dbReference type="InterPro" id="IPR054613">
    <property type="entry name" value="Peptidase_S78_dom"/>
</dbReference>
<name>L1Q482_9CLOT</name>
<proteinExistence type="predicted"/>
<sequence length="185" mass="21478">MEIRVKKDSILVEGYVNAVARDSKKIHAATGDFIEQVLPRVWSRALRKADDVKLLFNHEEEKELGSIKKGNLELYEDAIGLRVKCRIYDKEVIKEARLNNIKGWSFGFFAKKDKWENLKNGLKRRYLVDIDLTEVSILTVEPAYSGCLAEIRGNNKSEIRYIFDSELEELMSFSEQITYILDLKE</sequence>
<comment type="caution">
    <text evidence="5">The sequence shown here is derived from an EMBL/GenBank/DDBJ whole genome shotgun (WGS) entry which is preliminary data.</text>
</comment>
<dbReference type="GO" id="GO:0006508">
    <property type="term" value="P:proteolysis"/>
    <property type="evidence" value="ECO:0007669"/>
    <property type="project" value="UniProtKB-KW"/>
</dbReference>
<dbReference type="RefSeq" id="WP_005215778.1">
    <property type="nucleotide sequence ID" value="NZ_KB291705.1"/>
</dbReference>
<dbReference type="GO" id="GO:0008233">
    <property type="term" value="F:peptidase activity"/>
    <property type="evidence" value="ECO:0007669"/>
    <property type="project" value="UniProtKB-KW"/>
</dbReference>
<accession>L1Q482</accession>
<dbReference type="HOGENOM" id="CLU_097078_1_0_9"/>
<dbReference type="EMBL" id="AMEZ01000120">
    <property type="protein sequence ID" value="EKY22789.1"/>
    <property type="molecule type" value="Genomic_DNA"/>
</dbReference>